<feature type="region of interest" description="Disordered" evidence="1">
    <location>
        <begin position="156"/>
        <end position="182"/>
    </location>
</feature>
<evidence type="ECO:0000256" key="2">
    <source>
        <dbReference type="SAM" id="SignalP"/>
    </source>
</evidence>
<reference evidence="3 4" key="1">
    <citation type="journal article" date="2019" name="Nat. Ecol. Evol.">
        <title>Megaphylogeny resolves global patterns of mushroom evolution.</title>
        <authorList>
            <person name="Varga T."/>
            <person name="Krizsan K."/>
            <person name="Foldi C."/>
            <person name="Dima B."/>
            <person name="Sanchez-Garcia M."/>
            <person name="Sanchez-Ramirez S."/>
            <person name="Szollosi G.J."/>
            <person name="Szarkandi J.G."/>
            <person name="Papp V."/>
            <person name="Albert L."/>
            <person name="Andreopoulos W."/>
            <person name="Angelini C."/>
            <person name="Antonin V."/>
            <person name="Barry K.W."/>
            <person name="Bougher N.L."/>
            <person name="Buchanan P."/>
            <person name="Buyck B."/>
            <person name="Bense V."/>
            <person name="Catcheside P."/>
            <person name="Chovatia M."/>
            <person name="Cooper J."/>
            <person name="Damon W."/>
            <person name="Desjardin D."/>
            <person name="Finy P."/>
            <person name="Geml J."/>
            <person name="Haridas S."/>
            <person name="Hughes K."/>
            <person name="Justo A."/>
            <person name="Karasinski D."/>
            <person name="Kautmanova I."/>
            <person name="Kiss B."/>
            <person name="Kocsube S."/>
            <person name="Kotiranta H."/>
            <person name="LaButti K.M."/>
            <person name="Lechner B.E."/>
            <person name="Liimatainen K."/>
            <person name="Lipzen A."/>
            <person name="Lukacs Z."/>
            <person name="Mihaltcheva S."/>
            <person name="Morgado L.N."/>
            <person name="Niskanen T."/>
            <person name="Noordeloos M.E."/>
            <person name="Ohm R.A."/>
            <person name="Ortiz-Santana B."/>
            <person name="Ovrebo C."/>
            <person name="Racz N."/>
            <person name="Riley R."/>
            <person name="Savchenko A."/>
            <person name="Shiryaev A."/>
            <person name="Soop K."/>
            <person name="Spirin V."/>
            <person name="Szebenyi C."/>
            <person name="Tomsovsky M."/>
            <person name="Tulloss R.E."/>
            <person name="Uehling J."/>
            <person name="Grigoriev I.V."/>
            <person name="Vagvolgyi C."/>
            <person name="Papp T."/>
            <person name="Martin F.M."/>
            <person name="Miettinen O."/>
            <person name="Hibbett D.S."/>
            <person name="Nagy L.G."/>
        </authorList>
    </citation>
    <scope>NUCLEOTIDE SEQUENCE [LARGE SCALE GENOMIC DNA]</scope>
    <source>
        <strain evidence="3 4">CBS 309.79</strain>
    </source>
</reference>
<evidence type="ECO:0000313" key="3">
    <source>
        <dbReference type="EMBL" id="TFK98196.1"/>
    </source>
</evidence>
<proteinExistence type="predicted"/>
<feature type="compositionally biased region" description="Pro residues" evidence="1">
    <location>
        <begin position="168"/>
        <end position="177"/>
    </location>
</feature>
<dbReference type="Proteomes" id="UP000305067">
    <property type="component" value="Unassembled WGS sequence"/>
</dbReference>
<feature type="signal peptide" evidence="2">
    <location>
        <begin position="1"/>
        <end position="24"/>
    </location>
</feature>
<evidence type="ECO:0000313" key="4">
    <source>
        <dbReference type="Proteomes" id="UP000305067"/>
    </source>
</evidence>
<protein>
    <submittedName>
        <fullName evidence="3">Uncharacterized protein</fullName>
    </submittedName>
</protein>
<accession>A0A5C3Q9E6</accession>
<name>A0A5C3Q9E6_9AGAR</name>
<dbReference type="EMBL" id="ML178841">
    <property type="protein sequence ID" value="TFK98196.1"/>
    <property type="molecule type" value="Genomic_DNA"/>
</dbReference>
<sequence>MTTSHPPLFLGLATFYILTDPFLTQPYFSWALCTTTDPSWQLSCTTYQIIRDFASPTGWKRWVNRGTLTSFDGFVGLIQLADLSGVGVDEEALGKWIEEIEPKGGMMVATARMKMKLLGLSGAVRDPTAMGMGPGGKLGLSPLFPKIVNPTITTMEDEQDGRSDLSTPSPPPGPHPSTLPTYTLTTQTRKGLISIGPPIPPAAAMDEGWSCLSWCLSAILSMADGGMIELACTEDKLYRTVLGKCKDILLMRQDGSYRELFPIVDIAEFSGVAGV</sequence>
<organism evidence="3 4">
    <name type="scientific">Pterulicium gracile</name>
    <dbReference type="NCBI Taxonomy" id="1884261"/>
    <lineage>
        <taxon>Eukaryota</taxon>
        <taxon>Fungi</taxon>
        <taxon>Dikarya</taxon>
        <taxon>Basidiomycota</taxon>
        <taxon>Agaricomycotina</taxon>
        <taxon>Agaricomycetes</taxon>
        <taxon>Agaricomycetidae</taxon>
        <taxon>Agaricales</taxon>
        <taxon>Pleurotineae</taxon>
        <taxon>Pterulaceae</taxon>
        <taxon>Pterulicium</taxon>
    </lineage>
</organism>
<keyword evidence="4" id="KW-1185">Reference proteome</keyword>
<evidence type="ECO:0000256" key="1">
    <source>
        <dbReference type="SAM" id="MobiDB-lite"/>
    </source>
</evidence>
<feature type="chain" id="PRO_5023119892" evidence="2">
    <location>
        <begin position="25"/>
        <end position="275"/>
    </location>
</feature>
<keyword evidence="2" id="KW-0732">Signal</keyword>
<gene>
    <name evidence="3" type="ORF">BDV98DRAFT_214418</name>
</gene>
<dbReference type="AlphaFoldDB" id="A0A5C3Q9E6"/>